<evidence type="ECO:0000313" key="2">
    <source>
        <dbReference type="EMBL" id="MFD0801969.1"/>
    </source>
</evidence>
<name>A0ABW3BFW1_9ACTN</name>
<gene>
    <name evidence="2" type="ORF">ACFQZU_11675</name>
</gene>
<evidence type="ECO:0000256" key="1">
    <source>
        <dbReference type="SAM" id="MobiDB-lite"/>
    </source>
</evidence>
<organism evidence="2 3">
    <name type="scientific">Streptomonospora algeriensis</name>
    <dbReference type="NCBI Taxonomy" id="995084"/>
    <lineage>
        <taxon>Bacteria</taxon>
        <taxon>Bacillati</taxon>
        <taxon>Actinomycetota</taxon>
        <taxon>Actinomycetes</taxon>
        <taxon>Streptosporangiales</taxon>
        <taxon>Nocardiopsidaceae</taxon>
        <taxon>Streptomonospora</taxon>
    </lineage>
</organism>
<keyword evidence="3" id="KW-1185">Reference proteome</keyword>
<dbReference type="EMBL" id="JBHTHR010000337">
    <property type="protein sequence ID" value="MFD0801969.1"/>
    <property type="molecule type" value="Genomic_DNA"/>
</dbReference>
<feature type="non-terminal residue" evidence="2">
    <location>
        <position position="1"/>
    </location>
</feature>
<evidence type="ECO:0000313" key="3">
    <source>
        <dbReference type="Proteomes" id="UP001596956"/>
    </source>
</evidence>
<feature type="region of interest" description="Disordered" evidence="1">
    <location>
        <begin position="323"/>
        <end position="344"/>
    </location>
</feature>
<proteinExistence type="predicted"/>
<dbReference type="InterPro" id="IPR027417">
    <property type="entry name" value="P-loop_NTPase"/>
</dbReference>
<dbReference type="Proteomes" id="UP001596956">
    <property type="component" value="Unassembled WGS sequence"/>
</dbReference>
<comment type="caution">
    <text evidence="2">The sequence shown here is derived from an EMBL/GenBank/DDBJ whole genome shotgun (WGS) entry which is preliminary data.</text>
</comment>
<protein>
    <recommendedName>
        <fullName evidence="4">ATP-binding protein</fullName>
    </recommendedName>
</protein>
<reference evidence="3" key="1">
    <citation type="journal article" date="2019" name="Int. J. Syst. Evol. Microbiol.">
        <title>The Global Catalogue of Microorganisms (GCM) 10K type strain sequencing project: providing services to taxonomists for standard genome sequencing and annotation.</title>
        <authorList>
            <consortium name="The Broad Institute Genomics Platform"/>
            <consortium name="The Broad Institute Genome Sequencing Center for Infectious Disease"/>
            <person name="Wu L."/>
            <person name="Ma J."/>
        </authorList>
    </citation>
    <scope>NUCLEOTIDE SEQUENCE [LARGE SCALE GENOMIC DNA]</scope>
    <source>
        <strain evidence="3">CCUG 63369</strain>
    </source>
</reference>
<evidence type="ECO:0008006" key="4">
    <source>
        <dbReference type="Google" id="ProtNLM"/>
    </source>
</evidence>
<dbReference type="SUPFAM" id="SSF52540">
    <property type="entry name" value="P-loop containing nucleoside triphosphate hydrolases"/>
    <property type="match status" value="1"/>
</dbReference>
<sequence>GLVLVAGPPTVGKTRTLAAALARTLPERMLLAPPEGADLRDLPAWLAQRPEQASQGWVVWLDDVDRHLPHAHLEPSLLDQLGAAGALVAATIRWQQLRALRPAAVDTGDQAVGYTVLRAPALDLARTWSVGERERAPEAGDRRLAEAVAEQAFGVAEYLAAGPVLQRDWRQGPDAGHPRGFALVAAAVDLARSGLTAPQPRERIEKASEHYLPDPPPPPEDADAAWQWATRVRSGGAGLLVPAGHERWRAFDYLTSDEPVPEATWRAALAWAGGQDRFTIGVTAHPADRYDVAEQASRRAAETGDSDAMTSLGVLLADAGAKRASAEGPKTHAPTGVGRPITDWNPHDLEVHPATELDTPREMTGVATSREQSALPGYVRRPHDDELAARIRAAAEGRSGMAVLVGSSSTGKTRACWEAVQPLSALGWRLWHPLDPSRVTAALEELERVGPRTVVWLNEAQHYLGASGGVGDRLATALHLLLTQPERGPVLVLGTLWDDYARRYTAVPEPGGADPHAQARELLAGRLISVPDDFSEAAISEARGLADEGDRRLAHALEHLRGRRLAQFLAGAPELVRRYRSASPGARALIEAAMDARRIGVGPNLSLAFLADAAEDYLDADESDSLEDDWLERAVAETGESVHGRLAPLRRARRVRRFAGGVDTGSIEPGYRLADYLEQLGRHERDEWCPPPSFWQAATDHISDPEELYRLAETADDGYHLHHWGDRLLRRSVEAGDTRSMAVLALGEEQAGRRQSAEELAQRAADAGDPHGLMLLADMRVGTGDRPGAEDLARRFARIGAAHLLRREAEIWEKVGLYAWAVSLYRQVADTESPASNEPDTG</sequence>
<accession>A0ABW3BFW1</accession>
<dbReference type="SUPFAM" id="SSF81901">
    <property type="entry name" value="HCP-like"/>
    <property type="match status" value="1"/>
</dbReference>